<dbReference type="InterPro" id="IPR032466">
    <property type="entry name" value="Metal_Hydrolase"/>
</dbReference>
<evidence type="ECO:0000313" key="5">
    <source>
        <dbReference type="Proteomes" id="UP000799302"/>
    </source>
</evidence>
<gene>
    <name evidence="4" type="ORF">BT63DRAFT_47753</name>
</gene>
<reference evidence="4" key="1">
    <citation type="journal article" date="2020" name="Stud. Mycol.">
        <title>101 Dothideomycetes genomes: a test case for predicting lifestyles and emergence of pathogens.</title>
        <authorList>
            <person name="Haridas S."/>
            <person name="Albert R."/>
            <person name="Binder M."/>
            <person name="Bloem J."/>
            <person name="Labutti K."/>
            <person name="Salamov A."/>
            <person name="Andreopoulos B."/>
            <person name="Baker S."/>
            <person name="Barry K."/>
            <person name="Bills G."/>
            <person name="Bluhm B."/>
            <person name="Cannon C."/>
            <person name="Castanera R."/>
            <person name="Culley D."/>
            <person name="Daum C."/>
            <person name="Ezra D."/>
            <person name="Gonzalez J."/>
            <person name="Henrissat B."/>
            <person name="Kuo A."/>
            <person name="Liang C."/>
            <person name="Lipzen A."/>
            <person name="Lutzoni F."/>
            <person name="Magnuson J."/>
            <person name="Mondo S."/>
            <person name="Nolan M."/>
            <person name="Ohm R."/>
            <person name="Pangilinan J."/>
            <person name="Park H.-J."/>
            <person name="Ramirez L."/>
            <person name="Alfaro M."/>
            <person name="Sun H."/>
            <person name="Tritt A."/>
            <person name="Yoshinaga Y."/>
            <person name="Zwiers L.-H."/>
            <person name="Turgeon B."/>
            <person name="Goodwin S."/>
            <person name="Spatafora J."/>
            <person name="Crous P."/>
            <person name="Grigoriev I."/>
        </authorList>
    </citation>
    <scope>NUCLEOTIDE SEQUENCE</scope>
    <source>
        <strain evidence="4">CBS 115976</strain>
    </source>
</reference>
<dbReference type="PROSITE" id="PS51365">
    <property type="entry name" value="RENAL_DIPEPTIDASE_2"/>
    <property type="match status" value="1"/>
</dbReference>
<keyword evidence="2" id="KW-0482">Metalloprotease</keyword>
<keyword evidence="2" id="KW-0645">Protease</keyword>
<dbReference type="EC" id="3.4.13.19" evidence="2"/>
<dbReference type="OrthoDB" id="445695at2759"/>
<dbReference type="Gene3D" id="3.20.20.140">
    <property type="entry name" value="Metal-dependent hydrolases"/>
    <property type="match status" value="1"/>
</dbReference>
<comment type="catalytic activity">
    <reaction evidence="2">
        <text>an L-aminoacyl-L-amino acid + H2O = 2 an L-alpha-amino acid</text>
        <dbReference type="Rhea" id="RHEA:48940"/>
        <dbReference type="ChEBI" id="CHEBI:15377"/>
        <dbReference type="ChEBI" id="CHEBI:59869"/>
        <dbReference type="ChEBI" id="CHEBI:77460"/>
        <dbReference type="EC" id="3.4.13.19"/>
    </reaction>
</comment>
<dbReference type="InterPro" id="IPR008257">
    <property type="entry name" value="Pept_M19"/>
</dbReference>
<keyword evidence="1 2" id="KW-0224">Dipeptidase</keyword>
<dbReference type="AlphaFoldDB" id="A0A6A6U3M5"/>
<keyword evidence="3" id="KW-1133">Transmembrane helix</keyword>
<dbReference type="GO" id="GO:0070573">
    <property type="term" value="F:metallodipeptidase activity"/>
    <property type="evidence" value="ECO:0007669"/>
    <property type="project" value="InterPro"/>
</dbReference>
<dbReference type="SUPFAM" id="SSF51556">
    <property type="entry name" value="Metallo-dependent hydrolases"/>
    <property type="match status" value="1"/>
</dbReference>
<accession>A0A6A6U3M5</accession>
<dbReference type="PANTHER" id="PTHR10443">
    <property type="entry name" value="MICROSOMAL DIPEPTIDASE"/>
    <property type="match status" value="1"/>
</dbReference>
<protein>
    <recommendedName>
        <fullName evidence="2">Dipeptidase</fullName>
        <ecNumber evidence="2">3.4.13.19</ecNumber>
    </recommendedName>
</protein>
<dbReference type="CDD" id="cd01301">
    <property type="entry name" value="rDP_like"/>
    <property type="match status" value="1"/>
</dbReference>
<comment type="cofactor">
    <cofactor evidence="2">
        <name>Zn(2+)</name>
        <dbReference type="ChEBI" id="CHEBI:29105"/>
    </cofactor>
</comment>
<dbReference type="Proteomes" id="UP000799302">
    <property type="component" value="Unassembled WGS sequence"/>
</dbReference>
<keyword evidence="5" id="KW-1185">Reference proteome</keyword>
<dbReference type="EMBL" id="MU004239">
    <property type="protein sequence ID" value="KAF2666037.1"/>
    <property type="molecule type" value="Genomic_DNA"/>
</dbReference>
<comment type="similarity">
    <text evidence="2">Belongs to the metallo-dependent hydrolases superfamily. Peptidase M19 family.</text>
</comment>
<keyword evidence="3" id="KW-0472">Membrane</keyword>
<feature type="transmembrane region" description="Helical" evidence="3">
    <location>
        <begin position="28"/>
        <end position="45"/>
    </location>
</feature>
<dbReference type="PANTHER" id="PTHR10443:SF12">
    <property type="entry name" value="DIPEPTIDASE"/>
    <property type="match status" value="1"/>
</dbReference>
<keyword evidence="2" id="KW-0479">Metal-binding</keyword>
<keyword evidence="3" id="KW-0812">Transmembrane</keyword>
<sequence length="472" mass="52866">MDIHENQKSLDQSRPLERRQRYKSPLRFSRHLFILVTLVAIWLLYGGGSSVLSNVQDAVVSALDDAAYASASPEKKARHILRKNPLIDGHNDLLIRIRGLYLNQINQAGFTEPFEEGGMSGHVDIPRIQEGLMGGAFWSAFVPCPANGSDYSDDNYAYIVRATLQQLDLYDRLHSRYPDYFTPSPTSAKAESAFKDKKLISPIGIEGLHQIGNSPSTLRLYHSLGVRYATLTWNCHNIYADAAITRDESGSFGPSKPLWHGISEQGRELVYEMNRLGMLIDLSHVSKNTMIDALVGSDKWGGWKGSIAPPIFSHSSAYSICPHPRNVPDDVLRLVKQRNSVVMINFSPDFISCKASEEDNGLPVFVPENNTLGQVVRHIRHIGELVGYDHVGIGTDYDGIESTPKGLDDVSKFPDLVAELLRQDISRKDVIKIIGGNVLRVWREADAVSDMMKLVRKPLEERIERGWIEDFE</sequence>
<keyword evidence="2" id="KW-0862">Zinc</keyword>
<dbReference type="Pfam" id="PF01244">
    <property type="entry name" value="Peptidase_M19"/>
    <property type="match status" value="1"/>
</dbReference>
<name>A0A6A6U3M5_9PEZI</name>
<keyword evidence="2" id="KW-0378">Hydrolase</keyword>
<evidence type="ECO:0000256" key="1">
    <source>
        <dbReference type="ARBA" id="ARBA00022997"/>
    </source>
</evidence>
<proteinExistence type="inferred from homology"/>
<organism evidence="4 5">
    <name type="scientific">Microthyrium microscopicum</name>
    <dbReference type="NCBI Taxonomy" id="703497"/>
    <lineage>
        <taxon>Eukaryota</taxon>
        <taxon>Fungi</taxon>
        <taxon>Dikarya</taxon>
        <taxon>Ascomycota</taxon>
        <taxon>Pezizomycotina</taxon>
        <taxon>Dothideomycetes</taxon>
        <taxon>Dothideomycetes incertae sedis</taxon>
        <taxon>Microthyriales</taxon>
        <taxon>Microthyriaceae</taxon>
        <taxon>Microthyrium</taxon>
    </lineage>
</organism>
<dbReference type="GO" id="GO:0046872">
    <property type="term" value="F:metal ion binding"/>
    <property type="evidence" value="ECO:0007669"/>
    <property type="project" value="UniProtKB-UniRule"/>
</dbReference>
<evidence type="ECO:0000256" key="2">
    <source>
        <dbReference type="RuleBase" id="RU341113"/>
    </source>
</evidence>
<evidence type="ECO:0000313" key="4">
    <source>
        <dbReference type="EMBL" id="KAF2666037.1"/>
    </source>
</evidence>
<dbReference type="GO" id="GO:0006508">
    <property type="term" value="P:proteolysis"/>
    <property type="evidence" value="ECO:0007669"/>
    <property type="project" value="UniProtKB-KW"/>
</dbReference>
<evidence type="ECO:0000256" key="3">
    <source>
        <dbReference type="SAM" id="Phobius"/>
    </source>
</evidence>